<dbReference type="Proteomes" id="UP001431784">
    <property type="component" value="Unassembled WGS sequence"/>
</dbReference>
<dbReference type="Pfam" id="PF06568">
    <property type="entry name" value="YjiS-like"/>
    <property type="match status" value="1"/>
</dbReference>
<protein>
    <submittedName>
        <fullName evidence="2">DUF1127 domain-containing protein</fullName>
    </submittedName>
</protein>
<sequence>MFSGFQTLTFGAFFAGLRSWNDARVTRRELNALTDRELQDIGLIRADIEQVALKGR</sequence>
<comment type="caution">
    <text evidence="2">The sequence shown here is derived from an EMBL/GenBank/DDBJ whole genome shotgun (WGS) entry which is preliminary data.</text>
</comment>
<dbReference type="EMBL" id="JAQZSM010000007">
    <property type="protein sequence ID" value="MDD7971466.1"/>
    <property type="molecule type" value="Genomic_DNA"/>
</dbReference>
<feature type="domain" description="YjiS-like" evidence="1">
    <location>
        <begin position="14"/>
        <end position="49"/>
    </location>
</feature>
<gene>
    <name evidence="2" type="ORF">PUT78_10150</name>
</gene>
<organism evidence="2 3">
    <name type="scientific">Roseinatronobacter alkalisoli</name>
    <dbReference type="NCBI Taxonomy" id="3028235"/>
    <lineage>
        <taxon>Bacteria</taxon>
        <taxon>Pseudomonadati</taxon>
        <taxon>Pseudomonadota</taxon>
        <taxon>Alphaproteobacteria</taxon>
        <taxon>Rhodobacterales</taxon>
        <taxon>Paracoccaceae</taxon>
        <taxon>Roseinatronobacter</taxon>
    </lineage>
</organism>
<dbReference type="RefSeq" id="WP_274352179.1">
    <property type="nucleotide sequence ID" value="NZ_JAQZSM010000007.1"/>
</dbReference>
<name>A0ABT5T900_9RHOB</name>
<evidence type="ECO:0000259" key="1">
    <source>
        <dbReference type="Pfam" id="PF06568"/>
    </source>
</evidence>
<dbReference type="InterPro" id="IPR009506">
    <property type="entry name" value="YjiS-like"/>
</dbReference>
<evidence type="ECO:0000313" key="2">
    <source>
        <dbReference type="EMBL" id="MDD7971466.1"/>
    </source>
</evidence>
<keyword evidence="3" id="KW-1185">Reference proteome</keyword>
<reference evidence="2" key="1">
    <citation type="submission" date="2023-02" db="EMBL/GenBank/DDBJ databases">
        <title>Description of Roseinatronobacter alkalisoli sp. nov., an alkaliphilic bacerium isolated from soda soil.</title>
        <authorList>
            <person name="Wei W."/>
        </authorList>
    </citation>
    <scope>NUCLEOTIDE SEQUENCE</scope>
    <source>
        <strain evidence="2">HJB301</strain>
    </source>
</reference>
<proteinExistence type="predicted"/>
<accession>A0ABT5T900</accession>
<evidence type="ECO:0000313" key="3">
    <source>
        <dbReference type="Proteomes" id="UP001431784"/>
    </source>
</evidence>